<gene>
    <name evidence="1" type="ORF">BACCIP111883_03263</name>
</gene>
<proteinExistence type="predicted"/>
<sequence>MIWLFVLVPISILIVFSIIIDKKNNWKNSPPDVNKGNQNVEAETSRYLHYNSSDGDGGGNH</sequence>
<dbReference type="Proteomes" id="UP000789833">
    <property type="component" value="Unassembled WGS sequence"/>
</dbReference>
<dbReference type="EMBL" id="CAKJTJ010000022">
    <property type="protein sequence ID" value="CAG9622472.1"/>
    <property type="molecule type" value="Genomic_DNA"/>
</dbReference>
<name>A0ABM8YR68_9BACI</name>
<organism evidence="1 2">
    <name type="scientific">Sutcliffiella rhizosphaerae</name>
    <dbReference type="NCBI Taxonomy" id="2880967"/>
    <lineage>
        <taxon>Bacteria</taxon>
        <taxon>Bacillati</taxon>
        <taxon>Bacillota</taxon>
        <taxon>Bacilli</taxon>
        <taxon>Bacillales</taxon>
        <taxon>Bacillaceae</taxon>
        <taxon>Sutcliffiella</taxon>
    </lineage>
</organism>
<evidence type="ECO:0000313" key="1">
    <source>
        <dbReference type="EMBL" id="CAG9622472.1"/>
    </source>
</evidence>
<protein>
    <submittedName>
        <fullName evidence="1">Uncharacterized protein</fullName>
    </submittedName>
</protein>
<evidence type="ECO:0000313" key="2">
    <source>
        <dbReference type="Proteomes" id="UP000789833"/>
    </source>
</evidence>
<dbReference type="RefSeq" id="WP_230502974.1">
    <property type="nucleotide sequence ID" value="NZ_CAKJTJ010000022.1"/>
</dbReference>
<comment type="caution">
    <text evidence="1">The sequence shown here is derived from an EMBL/GenBank/DDBJ whole genome shotgun (WGS) entry which is preliminary data.</text>
</comment>
<keyword evidence="2" id="KW-1185">Reference proteome</keyword>
<reference evidence="1 2" key="1">
    <citation type="submission" date="2021-10" db="EMBL/GenBank/DDBJ databases">
        <authorList>
            <person name="Criscuolo A."/>
        </authorList>
    </citation>
    <scope>NUCLEOTIDE SEQUENCE [LARGE SCALE GENOMIC DNA]</scope>
    <source>
        <strain evidence="2">CIP 111883</strain>
    </source>
</reference>
<accession>A0ABM8YR68</accession>